<dbReference type="InterPro" id="IPR036259">
    <property type="entry name" value="MFS_trans_sf"/>
</dbReference>
<dbReference type="InterPro" id="IPR011701">
    <property type="entry name" value="MFS"/>
</dbReference>
<dbReference type="AlphaFoldDB" id="A0AA38XS90"/>
<keyword evidence="2" id="KW-0813">Transport</keyword>
<feature type="compositionally biased region" description="Acidic residues" evidence="6">
    <location>
        <begin position="746"/>
        <end position="767"/>
    </location>
</feature>
<sequence>MEKDSEVQIEATGPGGKASNSLTVDDPDAGLSLEEKKLKVKLKKDLHMTNGQWNAGLAIFFVSYSVFEPASNALLKKLRPSLYIPSLMILWGIVTVCQGFVSNFAGLAATRWFLGLFEAGLFPAIADSFGGLLAYCISKLQGVGGKSGWAWIFILEGIATVIIGIISFWMVQDFPDEATFLTAEERFRMYHRLKQDQQASAGLETFKWTYFWANLRNWKMYTSSMFSMGMGAGLYAFSLFLPSILAELGWKATTSQLLSIPPYAVAAVLTVAVGFLADRTKRRGIYTMIVSPLAVIGFAILASDCSARATYAATFLAAMGIYPCLPNGIAWVANNTEGVYKRGVTIGLMMGWSNLQGVVVSNAYRDADKPRFIPGYAVLLWYLGFCLFGGTVLHYIFLRRENALRKAGKRDYLVEGKNDYEIRLMGDESKPRNARTARIVKAREPQQIESRKKVLLLHGSKCPQPVASVLKTVHTLTKPDSVLLNKKNSDIYPFEDPASLEFLAHKNECGVVVFGTHSKKRPNNITVLRTYDGKLLDMMELLLTLPPDQPEKEQKLQIGVEMKPMILFSGSQWDDSSSSEQAALYRTVKSLMLDLFQGEEISSVDVAGLQYLLMIAASETSTGSTDLNDPSNKPVLHLRWYRIKTVRSNNAKIPRVELDQIGPSFDFRVGRLREADPGVMKEAMKHGRRPNEARTKKNIETDLVGDKIGRVHLGKQDLSTLQTRKMKGLKRSRDLDVEDMNGTGSQDDDVSQDEDMVDGGMEIDEDFSDGRSSMGGSGDEISIGEDEDEAMGNSEQNEKPKRQRLS</sequence>
<feature type="transmembrane region" description="Helical" evidence="7">
    <location>
        <begin position="149"/>
        <end position="171"/>
    </location>
</feature>
<feature type="transmembrane region" description="Helical" evidence="7">
    <location>
        <begin position="309"/>
        <end position="332"/>
    </location>
</feature>
<reference evidence="9" key="1">
    <citation type="submission" date="2022-10" db="EMBL/GenBank/DDBJ databases">
        <title>Culturing micro-colonial fungi from biological soil crusts in the Mojave desert and describing Neophaeococcomyces mojavensis, and introducing the new genera and species Taxawa tesnikishii.</title>
        <authorList>
            <person name="Kurbessoian T."/>
            <person name="Stajich J.E."/>
        </authorList>
    </citation>
    <scope>NUCLEOTIDE SEQUENCE</scope>
    <source>
        <strain evidence="9">TK_35</strain>
    </source>
</reference>
<dbReference type="SMART" id="SM00879">
    <property type="entry name" value="Brix"/>
    <property type="match status" value="1"/>
</dbReference>
<keyword evidence="5 7" id="KW-0472">Membrane</keyword>
<evidence type="ECO:0000256" key="3">
    <source>
        <dbReference type="ARBA" id="ARBA00022692"/>
    </source>
</evidence>
<dbReference type="InterPro" id="IPR007109">
    <property type="entry name" value="Brix"/>
</dbReference>
<feature type="region of interest" description="Disordered" evidence="6">
    <location>
        <begin position="722"/>
        <end position="806"/>
    </location>
</feature>
<evidence type="ECO:0000256" key="4">
    <source>
        <dbReference type="ARBA" id="ARBA00022989"/>
    </source>
</evidence>
<feature type="region of interest" description="Disordered" evidence="6">
    <location>
        <begin position="1"/>
        <end position="26"/>
    </location>
</feature>
<evidence type="ECO:0000256" key="2">
    <source>
        <dbReference type="ARBA" id="ARBA00022448"/>
    </source>
</evidence>
<keyword evidence="10" id="KW-1185">Reference proteome</keyword>
<feature type="domain" description="Brix" evidence="8">
    <location>
        <begin position="452"/>
        <end position="678"/>
    </location>
</feature>
<feature type="transmembrane region" description="Helical" evidence="7">
    <location>
        <begin position="113"/>
        <end position="137"/>
    </location>
</feature>
<organism evidence="9 10">
    <name type="scientific">Knufia peltigerae</name>
    <dbReference type="NCBI Taxonomy" id="1002370"/>
    <lineage>
        <taxon>Eukaryota</taxon>
        <taxon>Fungi</taxon>
        <taxon>Dikarya</taxon>
        <taxon>Ascomycota</taxon>
        <taxon>Pezizomycotina</taxon>
        <taxon>Eurotiomycetes</taxon>
        <taxon>Chaetothyriomycetidae</taxon>
        <taxon>Chaetothyriales</taxon>
        <taxon>Trichomeriaceae</taxon>
        <taxon>Knufia</taxon>
    </lineage>
</organism>
<dbReference type="Pfam" id="PF04427">
    <property type="entry name" value="Brix"/>
    <property type="match status" value="1"/>
</dbReference>
<evidence type="ECO:0000259" key="8">
    <source>
        <dbReference type="PROSITE" id="PS50833"/>
    </source>
</evidence>
<evidence type="ECO:0000313" key="9">
    <source>
        <dbReference type="EMBL" id="KAJ9618601.1"/>
    </source>
</evidence>
<dbReference type="Pfam" id="PF07690">
    <property type="entry name" value="MFS_1"/>
    <property type="match status" value="1"/>
</dbReference>
<feature type="transmembrane region" description="Helical" evidence="7">
    <location>
        <begin position="283"/>
        <end position="302"/>
    </location>
</feature>
<proteinExistence type="predicted"/>
<feature type="transmembrane region" description="Helical" evidence="7">
    <location>
        <begin position="225"/>
        <end position="245"/>
    </location>
</feature>
<feature type="transmembrane region" description="Helical" evidence="7">
    <location>
        <begin position="257"/>
        <end position="277"/>
    </location>
</feature>
<dbReference type="GO" id="GO:0006364">
    <property type="term" value="P:rRNA processing"/>
    <property type="evidence" value="ECO:0007669"/>
    <property type="project" value="InterPro"/>
</dbReference>
<dbReference type="FunFam" id="1.20.1250.20:FF:000013">
    <property type="entry name" value="MFS general substrate transporter"/>
    <property type="match status" value="1"/>
</dbReference>
<dbReference type="PROSITE" id="PS50833">
    <property type="entry name" value="BRIX"/>
    <property type="match status" value="1"/>
</dbReference>
<accession>A0AA38XS90</accession>
<feature type="transmembrane region" description="Helical" evidence="7">
    <location>
        <begin position="82"/>
        <end position="101"/>
    </location>
</feature>
<dbReference type="Gene3D" id="1.20.1250.20">
    <property type="entry name" value="MFS general substrate transporter like domains"/>
    <property type="match status" value="3"/>
</dbReference>
<evidence type="ECO:0000256" key="7">
    <source>
        <dbReference type="SAM" id="Phobius"/>
    </source>
</evidence>
<feature type="transmembrane region" description="Helical" evidence="7">
    <location>
        <begin position="376"/>
        <end position="397"/>
    </location>
</feature>
<evidence type="ECO:0000313" key="10">
    <source>
        <dbReference type="Proteomes" id="UP001172681"/>
    </source>
</evidence>
<keyword evidence="3 7" id="KW-0812">Transmembrane</keyword>
<dbReference type="Proteomes" id="UP001172681">
    <property type="component" value="Unassembled WGS sequence"/>
</dbReference>
<name>A0AA38XS90_9EURO</name>
<dbReference type="PANTHER" id="PTHR43791">
    <property type="entry name" value="PERMEASE-RELATED"/>
    <property type="match status" value="1"/>
</dbReference>
<dbReference type="GO" id="GO:0016020">
    <property type="term" value="C:membrane"/>
    <property type="evidence" value="ECO:0007669"/>
    <property type="project" value="UniProtKB-SubCell"/>
</dbReference>
<feature type="transmembrane region" description="Helical" evidence="7">
    <location>
        <begin position="53"/>
        <end position="75"/>
    </location>
</feature>
<dbReference type="SUPFAM" id="SSF103473">
    <property type="entry name" value="MFS general substrate transporter"/>
    <property type="match status" value="1"/>
</dbReference>
<comment type="subcellular location">
    <subcellularLocation>
        <location evidence="1">Membrane</location>
        <topology evidence="1">Multi-pass membrane protein</topology>
    </subcellularLocation>
</comment>
<dbReference type="PANTHER" id="PTHR43791:SF19">
    <property type="entry name" value="TRANSPORTER, PUTATIVE (AFU_ORTHOLOGUE AFUA_1G01812)-RELATED"/>
    <property type="match status" value="1"/>
</dbReference>
<protein>
    <recommendedName>
        <fullName evidence="8">Brix domain-containing protein</fullName>
    </recommendedName>
</protein>
<evidence type="ECO:0000256" key="6">
    <source>
        <dbReference type="SAM" id="MobiDB-lite"/>
    </source>
</evidence>
<dbReference type="GO" id="GO:0019843">
    <property type="term" value="F:rRNA binding"/>
    <property type="evidence" value="ECO:0007669"/>
    <property type="project" value="InterPro"/>
</dbReference>
<evidence type="ECO:0000256" key="5">
    <source>
        <dbReference type="ARBA" id="ARBA00023136"/>
    </source>
</evidence>
<dbReference type="EMBL" id="JAPDRN010000139">
    <property type="protein sequence ID" value="KAJ9618601.1"/>
    <property type="molecule type" value="Genomic_DNA"/>
</dbReference>
<keyword evidence="4 7" id="KW-1133">Transmembrane helix</keyword>
<gene>
    <name evidence="9" type="ORF">H2204_012954</name>
</gene>
<evidence type="ECO:0000256" key="1">
    <source>
        <dbReference type="ARBA" id="ARBA00004141"/>
    </source>
</evidence>
<comment type="caution">
    <text evidence="9">The sequence shown here is derived from an EMBL/GenBank/DDBJ whole genome shotgun (WGS) entry which is preliminary data.</text>
</comment>
<dbReference type="GO" id="GO:0022857">
    <property type="term" value="F:transmembrane transporter activity"/>
    <property type="evidence" value="ECO:0007669"/>
    <property type="project" value="InterPro"/>
</dbReference>